<dbReference type="Gene3D" id="2.60.40.10">
    <property type="entry name" value="Immunoglobulins"/>
    <property type="match status" value="1"/>
</dbReference>
<dbReference type="EC" id="3.2.1.37" evidence="14"/>
<protein>
    <recommendedName>
        <fullName evidence="14">xylan 1,4-beta-xylosidase</fullName>
        <ecNumber evidence="14">3.2.1.37</ecNumber>
    </recommendedName>
    <alternativeName>
        <fullName evidence="17">1,4-beta-D-xylan xylohydrolase xlnD</fullName>
    </alternativeName>
    <alternativeName>
        <fullName evidence="18">Beta-xylosidase A</fullName>
    </alternativeName>
    <alternativeName>
        <fullName evidence="16">Beta-xylosidase xlnD</fullName>
    </alternativeName>
    <alternativeName>
        <fullName evidence="15">Xylobiase xlnD</fullName>
    </alternativeName>
</protein>
<comment type="similarity">
    <text evidence="3">Belongs to the glycosyl hydrolase 3 family.</text>
</comment>
<evidence type="ECO:0000256" key="15">
    <source>
        <dbReference type="ARBA" id="ARBA00041508"/>
    </source>
</evidence>
<dbReference type="InterPro" id="IPR036962">
    <property type="entry name" value="Glyco_hydro_3_N_sf"/>
</dbReference>
<sequence>MRSLISLAALAALPTALSQANSSYEDYTVEANPDLFPQCLQLLNMSFPDCASGPLSSTPVCDRSLSPRDRATALVSLFTFEELVNNTGNTGLGVPRLGLPNYQVWGEALHGVGRATFPDEGDFSWATSFPMPITTMAALNRTLIQQIGGIVSTQLRAFSNAGLGGLDVYSPNINTFRHPVWGRGQETPGEDIHLASVYGYEYITALQGGVDPETIKIIANAKHYAGYDIENWNNHSRLGNDMQITQQELSEYYTPPFIVAARDAKVRSVMCSYNAVNGVPSCANSFFLQTLLRETFEFHEDGYVSGDCGAVYNVWNPHGYANNESAASADSILAGTDIDCGTSYQWYFEDAFEDSLVSRSDIERGVIRLYSSLIQTGYFDGEDAPYRNITWDDVLATDAWNIAYEAAVEGIVLLKNEGDTLPLSNDIRSIALIGPWANVTDELQGNYFGPARYLISPLIALEGSDLDVTYALGTNLSSDSTSGFAEALSAAQDADAIIFAGGIDNTIEAEAQDRQNITWPGNQLDLVQQLSELGKPLIVLQMGGGQVDSSSLKENENVNALIWGGYPGQSGGHALVDIITGKRAPAGRLVTTQYPAEYAEVFPAIDMNLRPNETSGNPGQTYMWYTGTPVYEFGHGLFYTTFDETTSNTTAGPFNIQSLLTTPHPGTTYIEQKPLLNFTATITNTGERSSDYTALVYVNTTNAGPSPYPNKWVVGFDRLGGLEPGDVQTLNVPVTIGSVARTDERGNRVLYPGTYELALNNERSVVVSFELVGEQAVVLSWPGDGTEGWVYPEDKDVHADGGQDVLSR</sequence>
<accession>A0A3D8RY07</accession>
<evidence type="ECO:0000256" key="17">
    <source>
        <dbReference type="ARBA" id="ARBA00041684"/>
    </source>
</evidence>
<evidence type="ECO:0000256" key="9">
    <source>
        <dbReference type="ARBA" id="ARBA00023277"/>
    </source>
</evidence>
<keyword evidence="4" id="KW-0964">Secreted</keyword>
<name>A0A3D8RY07_9EURO</name>
<evidence type="ECO:0000256" key="2">
    <source>
        <dbReference type="ARBA" id="ARBA00004851"/>
    </source>
</evidence>
<keyword evidence="9" id="KW-0119">Carbohydrate metabolism</keyword>
<dbReference type="GO" id="GO:0046556">
    <property type="term" value="F:alpha-L-arabinofuranosidase activity"/>
    <property type="evidence" value="ECO:0007669"/>
    <property type="project" value="TreeGrafter"/>
</dbReference>
<dbReference type="Pfam" id="PF14310">
    <property type="entry name" value="Fn3-like"/>
    <property type="match status" value="1"/>
</dbReference>
<dbReference type="OrthoDB" id="47059at2759"/>
<feature type="chain" id="PRO_5017561690" description="xylan 1,4-beta-xylosidase" evidence="19">
    <location>
        <begin position="19"/>
        <end position="808"/>
    </location>
</feature>
<proteinExistence type="inferred from homology"/>
<keyword evidence="7" id="KW-0378">Hydrolase</keyword>
<evidence type="ECO:0000256" key="18">
    <source>
        <dbReference type="ARBA" id="ARBA00042744"/>
    </source>
</evidence>
<keyword evidence="10" id="KW-0326">Glycosidase</keyword>
<evidence type="ECO:0000256" key="14">
    <source>
        <dbReference type="ARBA" id="ARBA00026107"/>
    </source>
</evidence>
<evidence type="ECO:0000256" key="7">
    <source>
        <dbReference type="ARBA" id="ARBA00022801"/>
    </source>
</evidence>
<evidence type="ECO:0000256" key="11">
    <source>
        <dbReference type="ARBA" id="ARBA00023326"/>
    </source>
</evidence>
<dbReference type="GO" id="GO:0009044">
    <property type="term" value="F:xylan 1,4-beta-xylosidase activity"/>
    <property type="evidence" value="ECO:0007669"/>
    <property type="project" value="UniProtKB-EC"/>
</dbReference>
<keyword evidence="8" id="KW-0325">Glycoprotein</keyword>
<evidence type="ECO:0000256" key="8">
    <source>
        <dbReference type="ARBA" id="ARBA00023180"/>
    </source>
</evidence>
<dbReference type="AlphaFoldDB" id="A0A3D8RY07"/>
<keyword evidence="6 19" id="KW-0732">Signal</keyword>
<dbReference type="Proteomes" id="UP000256690">
    <property type="component" value="Unassembled WGS sequence"/>
</dbReference>
<evidence type="ECO:0000256" key="19">
    <source>
        <dbReference type="SAM" id="SignalP"/>
    </source>
</evidence>
<dbReference type="SUPFAM" id="SSF52279">
    <property type="entry name" value="Beta-D-glucan exohydrolase, C-terminal domain"/>
    <property type="match status" value="1"/>
</dbReference>
<dbReference type="Pfam" id="PF00933">
    <property type="entry name" value="Glyco_hydro_3"/>
    <property type="match status" value="1"/>
</dbReference>
<dbReference type="InterPro" id="IPR026891">
    <property type="entry name" value="Fn3-like"/>
</dbReference>
<dbReference type="PANTHER" id="PTHR42721">
    <property type="entry name" value="SUGAR HYDROLASE-RELATED"/>
    <property type="match status" value="1"/>
</dbReference>
<dbReference type="GeneID" id="38116118"/>
<dbReference type="SUPFAM" id="SSF51445">
    <property type="entry name" value="(Trans)glycosidases"/>
    <property type="match status" value="1"/>
</dbReference>
<dbReference type="Gene3D" id="3.40.50.1700">
    <property type="entry name" value="Glycoside hydrolase family 3 C-terminal domain"/>
    <property type="match status" value="1"/>
</dbReference>
<keyword evidence="22" id="KW-1185">Reference proteome</keyword>
<dbReference type="InterPro" id="IPR036881">
    <property type="entry name" value="Glyco_hydro_3_C_sf"/>
</dbReference>
<dbReference type="FunFam" id="3.40.50.1700:FF:000007">
    <property type="entry name" value="Exo-1,4-beta-xylosidase xlnD"/>
    <property type="match status" value="1"/>
</dbReference>
<dbReference type="EMBL" id="PVWQ01000006">
    <property type="protein sequence ID" value="RDW78896.1"/>
    <property type="molecule type" value="Genomic_DNA"/>
</dbReference>
<dbReference type="FunFam" id="2.60.40.10:FF:001420">
    <property type="entry name" value="Exo-1,4-beta-xylosidase xlnD"/>
    <property type="match status" value="1"/>
</dbReference>
<dbReference type="Pfam" id="PF01915">
    <property type="entry name" value="Glyco_hydro_3_C"/>
    <property type="match status" value="1"/>
</dbReference>
<evidence type="ECO:0000256" key="3">
    <source>
        <dbReference type="ARBA" id="ARBA00005336"/>
    </source>
</evidence>
<evidence type="ECO:0000256" key="4">
    <source>
        <dbReference type="ARBA" id="ARBA00022525"/>
    </source>
</evidence>
<evidence type="ECO:0000256" key="16">
    <source>
        <dbReference type="ARBA" id="ARBA00041545"/>
    </source>
</evidence>
<feature type="signal peptide" evidence="19">
    <location>
        <begin position="1"/>
        <end position="18"/>
    </location>
</feature>
<dbReference type="SMART" id="SM01217">
    <property type="entry name" value="Fn3_like"/>
    <property type="match status" value="1"/>
</dbReference>
<comment type="subcellular location">
    <subcellularLocation>
        <location evidence="1">Secreted</location>
    </subcellularLocation>
</comment>
<comment type="catalytic activity">
    <reaction evidence="12">
        <text>Hydrolysis of (1-&gt;4)-beta-D-xylans, to remove successive D-xylose residues from the non-reducing termini.</text>
        <dbReference type="EC" id="3.2.1.37"/>
    </reaction>
</comment>
<dbReference type="Gene3D" id="3.20.20.300">
    <property type="entry name" value="Glycoside hydrolase, family 3, N-terminal domain"/>
    <property type="match status" value="1"/>
</dbReference>
<keyword evidence="5" id="KW-0858">Xylan degradation</keyword>
<dbReference type="InterPro" id="IPR002772">
    <property type="entry name" value="Glyco_hydro_3_C"/>
</dbReference>
<evidence type="ECO:0000256" key="12">
    <source>
        <dbReference type="ARBA" id="ARBA00024574"/>
    </source>
</evidence>
<dbReference type="GO" id="GO:0031222">
    <property type="term" value="P:arabinan catabolic process"/>
    <property type="evidence" value="ECO:0007669"/>
    <property type="project" value="TreeGrafter"/>
</dbReference>
<evidence type="ECO:0000256" key="1">
    <source>
        <dbReference type="ARBA" id="ARBA00004613"/>
    </source>
</evidence>
<evidence type="ECO:0000256" key="5">
    <source>
        <dbReference type="ARBA" id="ARBA00022651"/>
    </source>
</evidence>
<dbReference type="FunFam" id="3.20.20.300:FF:000009">
    <property type="entry name" value="Exo-1,4-beta-xylosidase xlnD"/>
    <property type="match status" value="1"/>
</dbReference>
<evidence type="ECO:0000259" key="20">
    <source>
        <dbReference type="SMART" id="SM01217"/>
    </source>
</evidence>
<feature type="domain" description="Fibronectin type III-like" evidence="20">
    <location>
        <begin position="692"/>
        <end position="763"/>
    </location>
</feature>
<evidence type="ECO:0000256" key="6">
    <source>
        <dbReference type="ARBA" id="ARBA00022729"/>
    </source>
</evidence>
<evidence type="ECO:0000256" key="13">
    <source>
        <dbReference type="ARBA" id="ARBA00025331"/>
    </source>
</evidence>
<comment type="caution">
    <text evidence="21">The sequence shown here is derived from an EMBL/GenBank/DDBJ whole genome shotgun (WGS) entry which is preliminary data.</text>
</comment>
<gene>
    <name evidence="21" type="ORF">DSM5745_05748</name>
</gene>
<organism evidence="21 22">
    <name type="scientific">Aspergillus mulundensis</name>
    <dbReference type="NCBI Taxonomy" id="1810919"/>
    <lineage>
        <taxon>Eukaryota</taxon>
        <taxon>Fungi</taxon>
        <taxon>Dikarya</taxon>
        <taxon>Ascomycota</taxon>
        <taxon>Pezizomycotina</taxon>
        <taxon>Eurotiomycetes</taxon>
        <taxon>Eurotiomycetidae</taxon>
        <taxon>Eurotiales</taxon>
        <taxon>Aspergillaceae</taxon>
        <taxon>Aspergillus</taxon>
        <taxon>Aspergillus subgen. Nidulantes</taxon>
    </lineage>
</organism>
<evidence type="ECO:0000313" key="22">
    <source>
        <dbReference type="Proteomes" id="UP000256690"/>
    </source>
</evidence>
<dbReference type="InterPro" id="IPR001764">
    <property type="entry name" value="Glyco_hydro_3_N"/>
</dbReference>
<evidence type="ECO:0000313" key="21">
    <source>
        <dbReference type="EMBL" id="RDW78896.1"/>
    </source>
</evidence>
<dbReference type="RefSeq" id="XP_026603596.1">
    <property type="nucleotide sequence ID" value="XM_026747764.1"/>
</dbReference>
<dbReference type="InterPro" id="IPR044993">
    <property type="entry name" value="BXL"/>
</dbReference>
<dbReference type="InterPro" id="IPR017853">
    <property type="entry name" value="GH"/>
</dbReference>
<evidence type="ECO:0000256" key="10">
    <source>
        <dbReference type="ARBA" id="ARBA00023295"/>
    </source>
</evidence>
<dbReference type="GO" id="GO:0005576">
    <property type="term" value="C:extracellular region"/>
    <property type="evidence" value="ECO:0007669"/>
    <property type="project" value="UniProtKB-SubCell"/>
</dbReference>
<dbReference type="UniPathway" id="UPA00114"/>
<dbReference type="GO" id="GO:0045493">
    <property type="term" value="P:xylan catabolic process"/>
    <property type="evidence" value="ECO:0007669"/>
    <property type="project" value="UniProtKB-UniPathway"/>
</dbReference>
<dbReference type="PANTHER" id="PTHR42721:SF13">
    <property type="entry name" value="EXO-1,4-BETA-XYLOSIDASE XLND"/>
    <property type="match status" value="1"/>
</dbReference>
<comment type="function">
    <text evidence="13">Xylan 1,4-beta-xylosidase involved in the hydrolysis of xylan, a major structural heterogeneous polysaccharide found in plant biomass representing the second most abundant polysaccharide in the biosphere, after cellulose.</text>
</comment>
<comment type="pathway">
    <text evidence="2">Glycan degradation; xylan degradation.</text>
</comment>
<dbReference type="InterPro" id="IPR013783">
    <property type="entry name" value="Ig-like_fold"/>
</dbReference>
<keyword evidence="11" id="KW-0624">Polysaccharide degradation</keyword>
<reference evidence="21 22" key="1">
    <citation type="journal article" date="2018" name="IMA Fungus">
        <title>IMA Genome-F 9: Draft genome sequence of Annulohypoxylon stygium, Aspergillus mulundensis, Berkeleyomyces basicola (syn. Thielaviopsis basicola), Ceratocystis smalleyi, two Cercospora beticola strains, Coleophoma cylindrospora, Fusarium fracticaudum, Phialophora cf. hyalina, and Morchella septimelata.</title>
        <authorList>
            <person name="Wingfield B.D."/>
            <person name="Bills G.F."/>
            <person name="Dong Y."/>
            <person name="Huang W."/>
            <person name="Nel W.J."/>
            <person name="Swalarsk-Parry B.S."/>
            <person name="Vaghefi N."/>
            <person name="Wilken P.M."/>
            <person name="An Z."/>
            <person name="de Beer Z.W."/>
            <person name="De Vos L."/>
            <person name="Chen L."/>
            <person name="Duong T.A."/>
            <person name="Gao Y."/>
            <person name="Hammerbacher A."/>
            <person name="Kikkert J.R."/>
            <person name="Li Y."/>
            <person name="Li H."/>
            <person name="Li K."/>
            <person name="Li Q."/>
            <person name="Liu X."/>
            <person name="Ma X."/>
            <person name="Naidoo K."/>
            <person name="Pethybridge S.J."/>
            <person name="Sun J."/>
            <person name="Steenkamp E.T."/>
            <person name="van der Nest M.A."/>
            <person name="van Wyk S."/>
            <person name="Wingfield M.J."/>
            <person name="Xiong C."/>
            <person name="Yue Q."/>
            <person name="Zhang X."/>
        </authorList>
    </citation>
    <scope>NUCLEOTIDE SEQUENCE [LARGE SCALE GENOMIC DNA]</scope>
    <source>
        <strain evidence="21 22">DSM 5745</strain>
    </source>
</reference>
<dbReference type="STRING" id="1810919.A0A3D8RY07"/>